<dbReference type="Gene3D" id="2.30.30.110">
    <property type="match status" value="1"/>
</dbReference>
<evidence type="ECO:0000256" key="1">
    <source>
        <dbReference type="SAM" id="Coils"/>
    </source>
</evidence>
<dbReference type="HOGENOM" id="CLU_091701_0_0_9"/>
<sequence>MADSYCVITGSTSVIRKDNYMNVNKPRYTEEQKRQKISKFNGVYYNGNPDDWKVSRLPNWMQSYGYLLNEELENKLPSHYRRFRQGTVVMIDYGVTIGNELGGKHFGVVLNNDDTKYKRKVMVVPLSSHWHRGYIDLGYDLMSGINDLIELRKGEEQKKIDKLINRLNEFNNNHKDNHFSFLDEEIKFINDNGVKSFPKNNYNVEFNLSENNDKLESLIEDIKQIDSWEQYKNIFNFVSFAETAITFQKSISKSLDELKDNLSQMKKLVKKLTRYNKQSYAVISDIKSVSKLRVAKLNRFTISGNARISAKNLDKIRQGVIKTIE</sequence>
<evidence type="ECO:0000313" key="2">
    <source>
        <dbReference type="EMBL" id="EEX25221.1"/>
    </source>
</evidence>
<gene>
    <name evidence="2" type="ORF">HMPREF0513_01325</name>
</gene>
<feature type="coiled-coil region" evidence="1">
    <location>
        <begin position="248"/>
        <end position="275"/>
    </location>
</feature>
<dbReference type="AlphaFoldDB" id="D0DUI6"/>
<organism evidence="2">
    <name type="scientific">Limosilactobacillus fermentum 28-3-CHN</name>
    <dbReference type="NCBI Taxonomy" id="575599"/>
    <lineage>
        <taxon>Bacteria</taxon>
        <taxon>Bacillati</taxon>
        <taxon>Bacillota</taxon>
        <taxon>Bacilli</taxon>
        <taxon>Lactobacillales</taxon>
        <taxon>Lactobacillaceae</taxon>
        <taxon>Limosilactobacillus</taxon>
    </lineage>
</organism>
<accession>D0DUI6</accession>
<dbReference type="InterPro" id="IPR011067">
    <property type="entry name" value="Plasmid_toxin/cell-grow_inhib"/>
</dbReference>
<dbReference type="EMBL" id="GG704704">
    <property type="protein sequence ID" value="EEX25221.1"/>
    <property type="molecule type" value="Genomic_DNA"/>
</dbReference>
<dbReference type="SUPFAM" id="SSF50118">
    <property type="entry name" value="Cell growth inhibitor/plasmid maintenance toxic component"/>
    <property type="match status" value="1"/>
</dbReference>
<protein>
    <recommendedName>
        <fullName evidence="3">Toxin-antitoxin system, toxin component, MazF family</fullName>
    </recommendedName>
</protein>
<keyword evidence="1" id="KW-0175">Coiled coil</keyword>
<reference evidence="2" key="1">
    <citation type="submission" date="2009-08" db="EMBL/GenBank/DDBJ databases">
        <title>The Genome Sequence of Lactobacillus fermentum 28-3-CHN.</title>
        <authorList>
            <consortium name="The Broad Institute Genome Sequencing Platform"/>
            <person name="Ward D."/>
            <person name="Feldgarden M."/>
            <person name="Earl A."/>
            <person name="Young S.K."/>
            <person name="Zeng Q."/>
            <person name="Koehrsen M."/>
            <person name="Alvarado L."/>
            <person name="Berlin A."/>
            <person name="Bochicchio J."/>
            <person name="Borenstein D."/>
            <person name="Chapman S.B."/>
            <person name="Chen Z."/>
            <person name="Engels R."/>
            <person name="Freedman E."/>
            <person name="Gellesch M."/>
            <person name="Goldberg J."/>
            <person name="Griggs A."/>
            <person name="Gujja S."/>
            <person name="Heilman E."/>
            <person name="Heiman D."/>
            <person name="Hepburn T."/>
            <person name="Howarth C."/>
            <person name="Jen D."/>
            <person name="Larson L."/>
            <person name="Lewis B."/>
            <person name="Mehta T."/>
            <person name="Park D."/>
            <person name="Pearson M."/>
            <person name="Roberts A."/>
            <person name="Saif S."/>
            <person name="Shea T."/>
            <person name="Shenoy N."/>
            <person name="Sisk P."/>
            <person name="Stolte C."/>
            <person name="Sykes S."/>
            <person name="Thomson T."/>
            <person name="Walk T."/>
            <person name="White J."/>
            <person name="Yandava C."/>
            <person name="Liu Y."/>
            <person name="Xu Q."/>
            <person name="Haas B."/>
            <person name="Nusbaum C."/>
            <person name="Birren B."/>
        </authorList>
    </citation>
    <scope>NUCLEOTIDE SEQUENCE</scope>
    <source>
        <strain evidence="2">28-3-CHN</strain>
    </source>
</reference>
<dbReference type="Proteomes" id="UP000004920">
    <property type="component" value="Unassembled WGS sequence"/>
</dbReference>
<proteinExistence type="predicted"/>
<evidence type="ECO:0008006" key="3">
    <source>
        <dbReference type="Google" id="ProtNLM"/>
    </source>
</evidence>
<name>D0DUI6_LIMFE</name>